<proteinExistence type="predicted"/>
<protein>
    <submittedName>
        <fullName evidence="2">Uncharacterized protein</fullName>
    </submittedName>
</protein>
<comment type="caution">
    <text evidence="2">The sequence shown here is derived from an EMBL/GenBank/DDBJ whole genome shotgun (WGS) entry which is preliminary data.</text>
</comment>
<name>A0A5J4VLA9_9EUKA</name>
<evidence type="ECO:0000313" key="3">
    <source>
        <dbReference type="Proteomes" id="UP000324800"/>
    </source>
</evidence>
<dbReference type="Proteomes" id="UP000324800">
    <property type="component" value="Unassembled WGS sequence"/>
</dbReference>
<accession>A0A5J4VLA9</accession>
<reference evidence="2 3" key="1">
    <citation type="submission" date="2019-03" db="EMBL/GenBank/DDBJ databases">
        <title>Single cell metagenomics reveals metabolic interactions within the superorganism composed of flagellate Streblomastix strix and complex community of Bacteroidetes bacteria on its surface.</title>
        <authorList>
            <person name="Treitli S.C."/>
            <person name="Kolisko M."/>
            <person name="Husnik F."/>
            <person name="Keeling P."/>
            <person name="Hampl V."/>
        </authorList>
    </citation>
    <scope>NUCLEOTIDE SEQUENCE [LARGE SCALE GENOMIC DNA]</scope>
    <source>
        <strain evidence="2">ST1C</strain>
    </source>
</reference>
<dbReference type="EMBL" id="SNRW01006249">
    <property type="protein sequence ID" value="KAA6383427.1"/>
    <property type="molecule type" value="Genomic_DNA"/>
</dbReference>
<sequence>MSLRSIAHFFITRLPYAAVETDAPTGCSSLWVEHQKTRKQEQSQLKTIPKMRVHLVGRFSIRLALRAQIRITQSTFLLRNWIQTFFNSIVSQRPLQPLTLQYNAPYLYHSFMGRSCKYWKALPERSGGNATRSTSFIDTKTRGNTSSRQTTPAATLTIGALTSGFLIASSTVLGAWYSNHLTHFGGQPI</sequence>
<dbReference type="AlphaFoldDB" id="A0A5J4VLA9"/>
<feature type="region of interest" description="Disordered" evidence="1">
    <location>
        <begin position="130"/>
        <end position="150"/>
    </location>
</feature>
<evidence type="ECO:0000313" key="2">
    <source>
        <dbReference type="EMBL" id="KAA6383427.1"/>
    </source>
</evidence>
<organism evidence="2 3">
    <name type="scientific">Streblomastix strix</name>
    <dbReference type="NCBI Taxonomy" id="222440"/>
    <lineage>
        <taxon>Eukaryota</taxon>
        <taxon>Metamonada</taxon>
        <taxon>Preaxostyla</taxon>
        <taxon>Oxymonadida</taxon>
        <taxon>Streblomastigidae</taxon>
        <taxon>Streblomastix</taxon>
    </lineage>
</organism>
<gene>
    <name evidence="2" type="ORF">EZS28_021045</name>
</gene>
<evidence type="ECO:0000256" key="1">
    <source>
        <dbReference type="SAM" id="MobiDB-lite"/>
    </source>
</evidence>